<proteinExistence type="predicted"/>
<sequence>MSKMSSKVTMAAPQASRPTIVTRTPKMSAQIKTVAQIKTAAHIKTASQDSMIRNKSAIDEQAALPSDIDEQAALHPTTIDTQAASLNRANTQSQAVSLYPDIDEEAASLHDIDQQAASLHNIDDQAVSLHPAEIDEQAVPLHPAEQAVPWHPEQDPFNLAASTILEAKEAAIAVQAILDVYKPQRLTRIFASICYLLTHNTNPRDYHFVVDPVDRQVLAGHGIVKFQCLINTCTKGAIQLHFDTETGRMAIMTMSADLELELRAYLIIWVRQNIAGVHGLTPWCPPSKRLGGPHFVTAVKFHNKPYGLFLLANSGGKQTDNDEEVRSMLPKITRHYPSVKMIVQVQLRGLDCDVHTGQEIERRIQHIAEKSRIEVWAHNGAKFEKGHASSVGDLRDGEFRLHLLGEGTEDKTMPVFQLPDILSVIRLQCEEGNPLSGHPNNKDPRARNEGLQAMVFPMGAIKSGFITGLNKLLTMHVQEHKARAMALVPLPGGVHGTGKLFGLHEHKARAMAPVPLLGGVHGTGIGRVHSTNTLGGLLSVRRLVGRLLRH</sequence>
<accession>A0AAJ0HUK4</accession>
<comment type="caution">
    <text evidence="1">The sequence shown here is derived from an EMBL/GenBank/DDBJ whole genome shotgun (WGS) entry which is preliminary data.</text>
</comment>
<organism evidence="1 2">
    <name type="scientific">Lasiosphaeria hispida</name>
    <dbReference type="NCBI Taxonomy" id="260671"/>
    <lineage>
        <taxon>Eukaryota</taxon>
        <taxon>Fungi</taxon>
        <taxon>Dikarya</taxon>
        <taxon>Ascomycota</taxon>
        <taxon>Pezizomycotina</taxon>
        <taxon>Sordariomycetes</taxon>
        <taxon>Sordariomycetidae</taxon>
        <taxon>Sordariales</taxon>
        <taxon>Lasiosphaeriaceae</taxon>
        <taxon>Lasiosphaeria</taxon>
    </lineage>
</organism>
<evidence type="ECO:0000313" key="1">
    <source>
        <dbReference type="EMBL" id="KAK3363185.1"/>
    </source>
</evidence>
<protein>
    <submittedName>
        <fullName evidence="1">Uncharacterized protein</fullName>
    </submittedName>
</protein>
<dbReference type="Proteomes" id="UP001275084">
    <property type="component" value="Unassembled WGS sequence"/>
</dbReference>
<gene>
    <name evidence="1" type="ORF">B0T25DRAFT_627407</name>
</gene>
<dbReference type="EMBL" id="JAUIQD010000001">
    <property type="protein sequence ID" value="KAK3363185.1"/>
    <property type="molecule type" value="Genomic_DNA"/>
</dbReference>
<keyword evidence="2" id="KW-1185">Reference proteome</keyword>
<dbReference type="AlphaFoldDB" id="A0AAJ0HUK4"/>
<reference evidence="1" key="2">
    <citation type="submission" date="2023-06" db="EMBL/GenBank/DDBJ databases">
        <authorList>
            <consortium name="Lawrence Berkeley National Laboratory"/>
            <person name="Haridas S."/>
            <person name="Hensen N."/>
            <person name="Bonometti L."/>
            <person name="Westerberg I."/>
            <person name="Brannstrom I.O."/>
            <person name="Guillou S."/>
            <person name="Cros-Aarteil S."/>
            <person name="Calhoun S."/>
            <person name="Kuo A."/>
            <person name="Mondo S."/>
            <person name="Pangilinan J."/>
            <person name="Riley R."/>
            <person name="Labutti K."/>
            <person name="Andreopoulos B."/>
            <person name="Lipzen A."/>
            <person name="Chen C."/>
            <person name="Yanf M."/>
            <person name="Daum C."/>
            <person name="Ng V."/>
            <person name="Clum A."/>
            <person name="Steindorff A."/>
            <person name="Ohm R."/>
            <person name="Martin F."/>
            <person name="Silar P."/>
            <person name="Natvig D."/>
            <person name="Lalanne C."/>
            <person name="Gautier V."/>
            <person name="Ament-Velasquez S.L."/>
            <person name="Kruys A."/>
            <person name="Hutchinson M.I."/>
            <person name="Powell A.J."/>
            <person name="Barry K."/>
            <person name="Miller A.N."/>
            <person name="Grigoriev I.V."/>
            <person name="Debuchy R."/>
            <person name="Gladieux P."/>
            <person name="Thoren M.H."/>
            <person name="Johannesson H."/>
        </authorList>
    </citation>
    <scope>NUCLEOTIDE SEQUENCE</scope>
    <source>
        <strain evidence="1">CBS 955.72</strain>
    </source>
</reference>
<name>A0AAJ0HUK4_9PEZI</name>
<evidence type="ECO:0000313" key="2">
    <source>
        <dbReference type="Proteomes" id="UP001275084"/>
    </source>
</evidence>
<reference evidence="1" key="1">
    <citation type="journal article" date="2023" name="Mol. Phylogenet. Evol.">
        <title>Genome-scale phylogeny and comparative genomics of the fungal order Sordariales.</title>
        <authorList>
            <person name="Hensen N."/>
            <person name="Bonometti L."/>
            <person name="Westerberg I."/>
            <person name="Brannstrom I.O."/>
            <person name="Guillou S."/>
            <person name="Cros-Aarteil S."/>
            <person name="Calhoun S."/>
            <person name="Haridas S."/>
            <person name="Kuo A."/>
            <person name="Mondo S."/>
            <person name="Pangilinan J."/>
            <person name="Riley R."/>
            <person name="LaButti K."/>
            <person name="Andreopoulos B."/>
            <person name="Lipzen A."/>
            <person name="Chen C."/>
            <person name="Yan M."/>
            <person name="Daum C."/>
            <person name="Ng V."/>
            <person name="Clum A."/>
            <person name="Steindorff A."/>
            <person name="Ohm R.A."/>
            <person name="Martin F."/>
            <person name="Silar P."/>
            <person name="Natvig D.O."/>
            <person name="Lalanne C."/>
            <person name="Gautier V."/>
            <person name="Ament-Velasquez S.L."/>
            <person name="Kruys A."/>
            <person name="Hutchinson M.I."/>
            <person name="Powell A.J."/>
            <person name="Barry K."/>
            <person name="Miller A.N."/>
            <person name="Grigoriev I.V."/>
            <person name="Debuchy R."/>
            <person name="Gladieux P."/>
            <person name="Hiltunen Thoren M."/>
            <person name="Johannesson H."/>
        </authorList>
    </citation>
    <scope>NUCLEOTIDE SEQUENCE</scope>
    <source>
        <strain evidence="1">CBS 955.72</strain>
    </source>
</reference>